<proteinExistence type="predicted"/>
<evidence type="ECO:0000313" key="2">
    <source>
        <dbReference type="Proteomes" id="UP001190700"/>
    </source>
</evidence>
<gene>
    <name evidence="1" type="ORF">CYMTET_8870</name>
</gene>
<dbReference type="Proteomes" id="UP001190700">
    <property type="component" value="Unassembled WGS sequence"/>
</dbReference>
<protein>
    <submittedName>
        <fullName evidence="1">Uncharacterized protein</fullName>
    </submittedName>
</protein>
<name>A0AAE0LG21_9CHLO</name>
<organism evidence="1 2">
    <name type="scientific">Cymbomonas tetramitiformis</name>
    <dbReference type="NCBI Taxonomy" id="36881"/>
    <lineage>
        <taxon>Eukaryota</taxon>
        <taxon>Viridiplantae</taxon>
        <taxon>Chlorophyta</taxon>
        <taxon>Pyramimonadophyceae</taxon>
        <taxon>Pyramimonadales</taxon>
        <taxon>Pyramimonadaceae</taxon>
        <taxon>Cymbomonas</taxon>
    </lineage>
</organism>
<accession>A0AAE0LG21</accession>
<dbReference type="AlphaFoldDB" id="A0AAE0LG21"/>
<evidence type="ECO:0000313" key="1">
    <source>
        <dbReference type="EMBL" id="KAK3283429.1"/>
    </source>
</evidence>
<comment type="caution">
    <text evidence="1">The sequence shown here is derived from an EMBL/GenBank/DDBJ whole genome shotgun (WGS) entry which is preliminary data.</text>
</comment>
<keyword evidence="2" id="KW-1185">Reference proteome</keyword>
<dbReference type="EMBL" id="LGRX02002782">
    <property type="protein sequence ID" value="KAK3283429.1"/>
    <property type="molecule type" value="Genomic_DNA"/>
</dbReference>
<sequence>MSGSPGHWGKQEKTERCIEYDDGDVECLLSSEEMYLMLTPVAPDEPKPGTRPTWYLHYPGPAKGQAVTQAVKGMMALQTAAAKQQGTTVRELGCRHRQAHQAAQEIVPVTDDMLELLRAWVYMVVAFVTFSSPQTGTVMKRVSLLNNGLSVVLQKEKGKNHQQRKRKLWIPVNGVAGLQ</sequence>
<reference evidence="1 2" key="1">
    <citation type="journal article" date="2015" name="Genome Biol. Evol.">
        <title>Comparative Genomics of a Bacterivorous Green Alga Reveals Evolutionary Causalities and Consequences of Phago-Mixotrophic Mode of Nutrition.</title>
        <authorList>
            <person name="Burns J.A."/>
            <person name="Paasch A."/>
            <person name="Narechania A."/>
            <person name="Kim E."/>
        </authorList>
    </citation>
    <scope>NUCLEOTIDE SEQUENCE [LARGE SCALE GENOMIC DNA]</scope>
    <source>
        <strain evidence="1 2">PLY_AMNH</strain>
    </source>
</reference>